<dbReference type="Gene3D" id="1.10.490.10">
    <property type="entry name" value="Globins"/>
    <property type="match status" value="1"/>
</dbReference>
<proteinExistence type="inferred from homology"/>
<dbReference type="GO" id="GO:0005344">
    <property type="term" value="F:oxygen carrier activity"/>
    <property type="evidence" value="ECO:0007669"/>
    <property type="project" value="InterPro"/>
</dbReference>
<reference evidence="8" key="1">
    <citation type="journal article" date="2014" name="Int. J. Syst. Evol. Microbiol.">
        <title>Complete genome sequence of Corynebacterium casei LMG S-19264T (=DSM 44701T), isolated from a smear-ripened cheese.</title>
        <authorList>
            <consortium name="US DOE Joint Genome Institute (JGI-PGF)"/>
            <person name="Walter F."/>
            <person name="Albersmeier A."/>
            <person name="Kalinowski J."/>
            <person name="Ruckert C."/>
        </authorList>
    </citation>
    <scope>NUCLEOTIDE SEQUENCE</scope>
    <source>
        <strain evidence="8">JCM 18487</strain>
    </source>
</reference>
<evidence type="ECO:0000256" key="1">
    <source>
        <dbReference type="ARBA" id="ARBA00001971"/>
    </source>
</evidence>
<name>A0A917KET4_9BACL</name>
<dbReference type="SUPFAM" id="SSF46458">
    <property type="entry name" value="Globin-like"/>
    <property type="match status" value="1"/>
</dbReference>
<keyword evidence="5" id="KW-0408">Iron</keyword>
<dbReference type="GO" id="GO:0020037">
    <property type="term" value="F:heme binding"/>
    <property type="evidence" value="ECO:0007669"/>
    <property type="project" value="InterPro"/>
</dbReference>
<dbReference type="FunFam" id="1.10.490.10:FF:000004">
    <property type="entry name" value="Group 2 hemoglobin yjbI"/>
    <property type="match status" value="1"/>
</dbReference>
<feature type="region of interest" description="Disordered" evidence="7">
    <location>
        <begin position="125"/>
        <end position="150"/>
    </location>
</feature>
<dbReference type="AlphaFoldDB" id="A0A917KET4"/>
<dbReference type="GO" id="GO:0019825">
    <property type="term" value="F:oxygen binding"/>
    <property type="evidence" value="ECO:0007669"/>
    <property type="project" value="InterPro"/>
</dbReference>
<evidence type="ECO:0000256" key="3">
    <source>
        <dbReference type="ARBA" id="ARBA00022617"/>
    </source>
</evidence>
<comment type="similarity">
    <text evidence="6">Belongs to the truncated hemoglobin family. Group II subfamily.</text>
</comment>
<comment type="caution">
    <text evidence="8">The sequence shown here is derived from an EMBL/GenBank/DDBJ whole genome shotgun (WGS) entry which is preliminary data.</text>
</comment>
<sequence length="150" mass="16865">MTEPAKTLYEAAGGAPTIARLVEAFYRRVAEDPVLRPLFPDDFTEVKARQTRFLTQFFGGPPLYTEQYGHPMLRYRHLRFRITPKHAEAWLACMSAAMQETGITGPLYDAMFERLKRTAYHMVNTPDEDADRPTGQGADRAGGLVGIDNA</sequence>
<dbReference type="InterPro" id="IPR001486">
    <property type="entry name" value="Hemoglobin_trunc"/>
</dbReference>
<keyword evidence="3" id="KW-0349">Heme</keyword>
<evidence type="ECO:0000256" key="6">
    <source>
        <dbReference type="ARBA" id="ARBA00034496"/>
    </source>
</evidence>
<evidence type="ECO:0000256" key="5">
    <source>
        <dbReference type="ARBA" id="ARBA00023004"/>
    </source>
</evidence>
<dbReference type="RefSeq" id="WP_188882969.1">
    <property type="nucleotide sequence ID" value="NZ_BMOY01000038.1"/>
</dbReference>
<keyword evidence="9" id="KW-1185">Reference proteome</keyword>
<organism evidence="8 9">
    <name type="scientific">Alicyclobacillus cellulosilyticus</name>
    <dbReference type="NCBI Taxonomy" id="1003997"/>
    <lineage>
        <taxon>Bacteria</taxon>
        <taxon>Bacillati</taxon>
        <taxon>Bacillota</taxon>
        <taxon>Bacilli</taxon>
        <taxon>Bacillales</taxon>
        <taxon>Alicyclobacillaceae</taxon>
        <taxon>Alicyclobacillus</taxon>
    </lineage>
</organism>
<comment type="cofactor">
    <cofactor evidence="1">
        <name>heme</name>
        <dbReference type="ChEBI" id="CHEBI:30413"/>
    </cofactor>
</comment>
<dbReference type="InterPro" id="IPR009050">
    <property type="entry name" value="Globin-like_sf"/>
</dbReference>
<dbReference type="GO" id="GO:0046872">
    <property type="term" value="F:metal ion binding"/>
    <property type="evidence" value="ECO:0007669"/>
    <property type="project" value="UniProtKB-KW"/>
</dbReference>
<evidence type="ECO:0008006" key="10">
    <source>
        <dbReference type="Google" id="ProtNLM"/>
    </source>
</evidence>
<dbReference type="Proteomes" id="UP000637695">
    <property type="component" value="Unassembled WGS sequence"/>
</dbReference>
<dbReference type="InterPro" id="IPR012292">
    <property type="entry name" value="Globin/Proto"/>
</dbReference>
<evidence type="ECO:0000313" key="8">
    <source>
        <dbReference type="EMBL" id="GGJ11475.1"/>
    </source>
</evidence>
<dbReference type="InterPro" id="IPR019795">
    <property type="entry name" value="Globin_bac-like_CS"/>
</dbReference>
<protein>
    <recommendedName>
        <fullName evidence="10">Hemoglobin</fullName>
    </recommendedName>
</protein>
<dbReference type="PANTHER" id="PTHR47366:SF1">
    <property type="entry name" value="TWO-ON-TWO HEMOGLOBIN-3"/>
    <property type="match status" value="1"/>
</dbReference>
<accession>A0A917KET4</accession>
<keyword evidence="4" id="KW-0479">Metal-binding</keyword>
<keyword evidence="2" id="KW-0813">Transport</keyword>
<dbReference type="PROSITE" id="PS01213">
    <property type="entry name" value="GLOBIN_FAM_2"/>
    <property type="match status" value="1"/>
</dbReference>
<reference evidence="8" key="2">
    <citation type="submission" date="2020-09" db="EMBL/GenBank/DDBJ databases">
        <authorList>
            <person name="Sun Q."/>
            <person name="Ohkuma M."/>
        </authorList>
    </citation>
    <scope>NUCLEOTIDE SEQUENCE</scope>
    <source>
        <strain evidence="8">JCM 18487</strain>
    </source>
</reference>
<evidence type="ECO:0000256" key="2">
    <source>
        <dbReference type="ARBA" id="ARBA00022448"/>
    </source>
</evidence>
<gene>
    <name evidence="8" type="ORF">GCM10010885_20970</name>
</gene>
<dbReference type="InterPro" id="IPR044203">
    <property type="entry name" value="GlbO/GLB3-like"/>
</dbReference>
<evidence type="ECO:0000256" key="7">
    <source>
        <dbReference type="SAM" id="MobiDB-lite"/>
    </source>
</evidence>
<dbReference type="Pfam" id="PF01152">
    <property type="entry name" value="Bac_globin"/>
    <property type="match status" value="1"/>
</dbReference>
<evidence type="ECO:0000256" key="4">
    <source>
        <dbReference type="ARBA" id="ARBA00022723"/>
    </source>
</evidence>
<dbReference type="EMBL" id="BMOY01000038">
    <property type="protein sequence ID" value="GGJ11475.1"/>
    <property type="molecule type" value="Genomic_DNA"/>
</dbReference>
<dbReference type="PANTHER" id="PTHR47366">
    <property type="entry name" value="TWO-ON-TWO HEMOGLOBIN-3"/>
    <property type="match status" value="1"/>
</dbReference>
<evidence type="ECO:0000313" key="9">
    <source>
        <dbReference type="Proteomes" id="UP000637695"/>
    </source>
</evidence>